<dbReference type="SUPFAM" id="SSF52540">
    <property type="entry name" value="P-loop containing nucleoside triphosphate hydrolases"/>
    <property type="match status" value="1"/>
</dbReference>
<evidence type="ECO:0000313" key="3">
    <source>
        <dbReference type="EMBL" id="RHZ26523.1"/>
    </source>
</evidence>
<feature type="domain" description="Vacuolar sorting protein 39/Transforming growth factor beta receptor-associated zinc finger" evidence="2">
    <location>
        <begin position="706"/>
        <end position="742"/>
    </location>
</feature>
<dbReference type="Pfam" id="PF00004">
    <property type="entry name" value="AAA"/>
    <property type="match status" value="1"/>
</dbReference>
<dbReference type="InterPro" id="IPR019453">
    <property type="entry name" value="VPS39/TGFA1_Znf"/>
</dbReference>
<evidence type="ECO:0000259" key="2">
    <source>
        <dbReference type="Pfam" id="PF10367"/>
    </source>
</evidence>
<dbReference type="Gene3D" id="3.40.50.300">
    <property type="entry name" value="P-loop containing nucleotide triphosphate hydrolases"/>
    <property type="match status" value="1"/>
</dbReference>
<comment type="caution">
    <text evidence="3">The sequence shown here is derived from an EMBL/GenBank/DDBJ whole genome shotgun (WGS) entry which is preliminary data.</text>
</comment>
<dbReference type="GO" id="GO:0016887">
    <property type="term" value="F:ATP hydrolysis activity"/>
    <property type="evidence" value="ECO:0007669"/>
    <property type="project" value="InterPro"/>
</dbReference>
<dbReference type="Proteomes" id="UP000285430">
    <property type="component" value="Unassembled WGS sequence"/>
</dbReference>
<dbReference type="AlphaFoldDB" id="A0A418FAU5"/>
<dbReference type="VEuPathDB" id="FungiDB:H257_00381"/>
<organism evidence="3 4">
    <name type="scientific">Aphanomyces astaci</name>
    <name type="common">Crayfish plague agent</name>
    <dbReference type="NCBI Taxonomy" id="112090"/>
    <lineage>
        <taxon>Eukaryota</taxon>
        <taxon>Sar</taxon>
        <taxon>Stramenopiles</taxon>
        <taxon>Oomycota</taxon>
        <taxon>Saprolegniomycetes</taxon>
        <taxon>Saprolegniales</taxon>
        <taxon>Verrucalvaceae</taxon>
        <taxon>Aphanomyces</taxon>
    </lineage>
</organism>
<feature type="domain" description="ATPase AAA-type core" evidence="1">
    <location>
        <begin position="250"/>
        <end position="382"/>
    </location>
</feature>
<gene>
    <name evidence="3" type="ORF">DYB37_006958</name>
</gene>
<dbReference type="GO" id="GO:0034058">
    <property type="term" value="P:endosomal vesicle fusion"/>
    <property type="evidence" value="ECO:0007669"/>
    <property type="project" value="TreeGrafter"/>
</dbReference>
<sequence>MSSSTNRRLAAWSGQGYLPLNTIHDLSSKDASRCSRLSNGTSRLLCLSLCVDKEDAILEPALNVPPWMLSALNVGNGGAVTCESIDDSSLSSISHLEVELVSPFPRILVQSKKRTAVPQVVRDRKLNFDKAVLRQLTHAAPDHLFSIAIMGQLYIGRVVAALDDSRQPLPIGAITPSTTVFHHIDAPSSSSSSSLTSTLDWKAAWDAFPWHERMLQAGLAGYDHLVDQLVLHIRLALSQDHPAITARGLLVQGVGGVGKSLLLQALRQQLTDLHVPVVLTDGHTLRLEADMSTAFPSPSAFLAHHLRLLDDDAAGCGVFLVDNVDALVEDDGHLTPLGRSLLQVLDTWTERGRALAIVATSSMKPLPTSMTRTGRLERLYRMEVPTEAMRLAIADRFLADTALAAALAGATGGYVGKDLRKIVRHATAMAKLNHLDAPTWLDLLKKWVLEADPHEALRVFTHRPRHLKPFVAADVVAHLKEHASDPAVVQKYLESFVDGGDGGGATSTTTDAENPHHTRLALEYLDEVLKAVQSGLDPSKSHPGKEPSSAYDAGALMAKVKSTPALREELLVICGRGGFHEQALLALLASKNVLAAEAYCVKYGIPRKGGSNYNGALLKLVELLFKHKDGDMAEYAHLLMARHAKALNGTAVLNLIPASTPLVKVMDFLSQLLPHSAHEVREKTLARNLSNIYNLQVQCERVDKYSESVEIDTKTTCGVCRKRIDTNIFAVYPNGSVVHFACGPNVNMHVDPISGEIFG</sequence>
<evidence type="ECO:0008006" key="5">
    <source>
        <dbReference type="Google" id="ProtNLM"/>
    </source>
</evidence>
<dbReference type="EMBL" id="QUTH01002336">
    <property type="protein sequence ID" value="RHZ26523.1"/>
    <property type="molecule type" value="Genomic_DNA"/>
</dbReference>
<dbReference type="InterPro" id="IPR003959">
    <property type="entry name" value="ATPase_AAA_core"/>
</dbReference>
<dbReference type="GO" id="GO:0006914">
    <property type="term" value="P:autophagy"/>
    <property type="evidence" value="ECO:0007669"/>
    <property type="project" value="TreeGrafter"/>
</dbReference>
<dbReference type="PANTHER" id="PTHR12894:SF27">
    <property type="entry name" value="TRANSFORMING GROWTH FACTOR-BETA RECEPTOR-ASSOCIATED PROTEIN 1"/>
    <property type="match status" value="1"/>
</dbReference>
<dbReference type="GO" id="GO:0016020">
    <property type="term" value="C:membrane"/>
    <property type="evidence" value="ECO:0007669"/>
    <property type="project" value="TreeGrafter"/>
</dbReference>
<evidence type="ECO:0000313" key="4">
    <source>
        <dbReference type="Proteomes" id="UP000285430"/>
    </source>
</evidence>
<name>A0A418FAU5_APHAT</name>
<dbReference type="InterPro" id="IPR032914">
    <property type="entry name" value="Vam6/VPS39/TRAP1"/>
</dbReference>
<accession>A0A418FAU5</accession>
<proteinExistence type="predicted"/>
<dbReference type="Gene3D" id="1.10.8.60">
    <property type="match status" value="1"/>
</dbReference>
<dbReference type="GO" id="GO:0005524">
    <property type="term" value="F:ATP binding"/>
    <property type="evidence" value="ECO:0007669"/>
    <property type="project" value="InterPro"/>
</dbReference>
<dbReference type="Pfam" id="PF10367">
    <property type="entry name" value="zf-Vps39_C"/>
    <property type="match status" value="1"/>
</dbReference>
<dbReference type="VEuPathDB" id="FungiDB:H257_02674"/>
<reference evidence="3 4" key="1">
    <citation type="submission" date="2018-08" db="EMBL/GenBank/DDBJ databases">
        <title>Aphanomyces genome sequencing and annotation.</title>
        <authorList>
            <person name="Minardi D."/>
            <person name="Oidtmann B."/>
            <person name="Van Der Giezen M."/>
            <person name="Studholme D.J."/>
        </authorList>
    </citation>
    <scope>NUCLEOTIDE SEQUENCE [LARGE SCALE GENOMIC DNA]</scope>
    <source>
        <strain evidence="3 4">Da</strain>
    </source>
</reference>
<evidence type="ECO:0000259" key="1">
    <source>
        <dbReference type="Pfam" id="PF00004"/>
    </source>
</evidence>
<dbReference type="PANTHER" id="PTHR12894">
    <property type="entry name" value="CNH DOMAIN CONTAINING"/>
    <property type="match status" value="1"/>
</dbReference>
<dbReference type="GO" id="GO:0005737">
    <property type="term" value="C:cytoplasm"/>
    <property type="evidence" value="ECO:0007669"/>
    <property type="project" value="TreeGrafter"/>
</dbReference>
<dbReference type="InterPro" id="IPR027417">
    <property type="entry name" value="P-loop_NTPase"/>
</dbReference>
<protein>
    <recommendedName>
        <fullName evidence="5">Vacuolar sorting protein 39/Transforming growth factor beta receptor-associated domain-containing protein</fullName>
    </recommendedName>
</protein>